<comment type="caution">
    <text evidence="1">The sequence shown here is derived from an EMBL/GenBank/DDBJ whole genome shotgun (WGS) entry which is preliminary data.</text>
</comment>
<accession>A0ACC2D6V0</accession>
<reference evidence="2" key="1">
    <citation type="journal article" date="2024" name="Proc. Natl. Acad. Sci. U.S.A.">
        <title>Extraordinary preservation of gene collinearity over three hundred million years revealed in homosporous lycophytes.</title>
        <authorList>
            <person name="Li C."/>
            <person name="Wickell D."/>
            <person name="Kuo L.Y."/>
            <person name="Chen X."/>
            <person name="Nie B."/>
            <person name="Liao X."/>
            <person name="Peng D."/>
            <person name="Ji J."/>
            <person name="Jenkins J."/>
            <person name="Williams M."/>
            <person name="Shu S."/>
            <person name="Plott C."/>
            <person name="Barry K."/>
            <person name="Rajasekar S."/>
            <person name="Grimwood J."/>
            <person name="Han X."/>
            <person name="Sun S."/>
            <person name="Hou Z."/>
            <person name="He W."/>
            <person name="Dai G."/>
            <person name="Sun C."/>
            <person name="Schmutz J."/>
            <person name="Leebens-Mack J.H."/>
            <person name="Li F.W."/>
            <person name="Wang L."/>
        </authorList>
    </citation>
    <scope>NUCLEOTIDE SEQUENCE [LARGE SCALE GENOMIC DNA]</scope>
    <source>
        <strain evidence="2">cv. PW_Plant_1</strain>
    </source>
</reference>
<sequence length="145" mass="16512">MDKGQETRRSGEKQETRRVTAMAESQDTQILLKDTLERRGLLRTIKAKIRSEIVKAIHEPNVASRSVISDENFLINELILEYLLLNKCPETASIFLLEFGHPDAQLDRAFLTKQLGVIEDERSRKLSSRSELIKSNLVACNLSCK</sequence>
<gene>
    <name evidence="1" type="ORF">O6H91_07G074200</name>
</gene>
<protein>
    <submittedName>
        <fullName evidence="1">Uncharacterized protein</fullName>
    </submittedName>
</protein>
<organism evidence="1 2">
    <name type="scientific">Diphasiastrum complanatum</name>
    <name type="common">Issler's clubmoss</name>
    <name type="synonym">Lycopodium complanatum</name>
    <dbReference type="NCBI Taxonomy" id="34168"/>
    <lineage>
        <taxon>Eukaryota</taxon>
        <taxon>Viridiplantae</taxon>
        <taxon>Streptophyta</taxon>
        <taxon>Embryophyta</taxon>
        <taxon>Tracheophyta</taxon>
        <taxon>Lycopodiopsida</taxon>
        <taxon>Lycopodiales</taxon>
        <taxon>Lycopodiaceae</taxon>
        <taxon>Lycopodioideae</taxon>
        <taxon>Diphasiastrum</taxon>
    </lineage>
</organism>
<name>A0ACC2D6V0_DIPCM</name>
<dbReference type="Proteomes" id="UP001162992">
    <property type="component" value="Chromosome 7"/>
</dbReference>
<evidence type="ECO:0000313" key="1">
    <source>
        <dbReference type="EMBL" id="KAJ7549904.1"/>
    </source>
</evidence>
<evidence type="ECO:0000313" key="2">
    <source>
        <dbReference type="Proteomes" id="UP001162992"/>
    </source>
</evidence>
<proteinExistence type="predicted"/>
<keyword evidence="2" id="KW-1185">Reference proteome</keyword>
<dbReference type="EMBL" id="CM055098">
    <property type="protein sequence ID" value="KAJ7549904.1"/>
    <property type="molecule type" value="Genomic_DNA"/>
</dbReference>